<name>A0A6A5GGW8_CAERE</name>
<dbReference type="CTD" id="9819508"/>
<dbReference type="RefSeq" id="XP_053582381.1">
    <property type="nucleotide sequence ID" value="XM_053733468.1"/>
</dbReference>
<keyword evidence="1" id="KW-0732">Signal</keyword>
<protein>
    <recommendedName>
        <fullName evidence="2">T20D4.11-like domain-containing protein</fullName>
    </recommendedName>
</protein>
<evidence type="ECO:0000259" key="2">
    <source>
        <dbReference type="Pfam" id="PF01579"/>
    </source>
</evidence>
<reference evidence="3 4" key="1">
    <citation type="submission" date="2019-12" db="EMBL/GenBank/DDBJ databases">
        <title>Chromosome-level assembly of the Caenorhabditis remanei genome.</title>
        <authorList>
            <person name="Teterina A.A."/>
            <person name="Willis J.H."/>
            <person name="Phillips P.C."/>
        </authorList>
    </citation>
    <scope>NUCLEOTIDE SEQUENCE [LARGE SCALE GENOMIC DNA]</scope>
    <source>
        <strain evidence="3 4">PX506</strain>
        <tissue evidence="3">Whole organism</tissue>
    </source>
</reference>
<accession>A0A6A5GGW8</accession>
<dbReference type="AlphaFoldDB" id="A0A6A5GGW8"/>
<dbReference type="Proteomes" id="UP000483820">
    <property type="component" value="Chromosome V"/>
</dbReference>
<dbReference type="GeneID" id="9819508"/>
<organism evidence="3 4">
    <name type="scientific">Caenorhabditis remanei</name>
    <name type="common">Caenorhabditis vulgaris</name>
    <dbReference type="NCBI Taxonomy" id="31234"/>
    <lineage>
        <taxon>Eukaryota</taxon>
        <taxon>Metazoa</taxon>
        <taxon>Ecdysozoa</taxon>
        <taxon>Nematoda</taxon>
        <taxon>Chromadorea</taxon>
        <taxon>Rhabditida</taxon>
        <taxon>Rhabditina</taxon>
        <taxon>Rhabditomorpha</taxon>
        <taxon>Rhabditoidea</taxon>
        <taxon>Rhabditidae</taxon>
        <taxon>Peloderinae</taxon>
        <taxon>Caenorhabditis</taxon>
    </lineage>
</organism>
<evidence type="ECO:0000313" key="4">
    <source>
        <dbReference type="Proteomes" id="UP000483820"/>
    </source>
</evidence>
<dbReference type="PANTHER" id="PTHR31897:SF2">
    <property type="entry name" value="DUF19 DOMAIN-CONTAINING PROTEIN"/>
    <property type="match status" value="1"/>
</dbReference>
<dbReference type="PANTHER" id="PTHR31897">
    <property type="entry name" value="PROTEIN CBG17011-RELATED"/>
    <property type="match status" value="1"/>
</dbReference>
<dbReference type="EMBL" id="WUAV01000005">
    <property type="protein sequence ID" value="KAF1753679.1"/>
    <property type="molecule type" value="Genomic_DNA"/>
</dbReference>
<sequence length="346" mass="39456">MFLALVCLFHVASIQASDNILSDYVFSKDCDPKESVLSLGMCTRYINQLRLAIDETPSVNTSIDKMNSVLNTCHSVVKCYNGSECADVKKNAVTFQEKCLFLEFEYFGVADCMSDFYKEKDMEVRKDAYTSGKSCFMSFLKNNCSAKTNEYIDSNYNNFVRIMTVDSTPTTCGSLHDEMNGKQCSPLITKYIEQVEKYKSAKALNQSVKINLTPICLEAKKCWDEQCMYREDTTNTMERLCEAAANMSKPTTFDECFVFIVTSTPAAEYECTQQSKPKRRINPGPDLILSPYVLLPHFLNDKECVKTMMEGECDQSALKSFEEDWKRTWNEKDAIRDKLDIIVNTP</sequence>
<feature type="chain" id="PRO_5025617694" description="T20D4.11-like domain-containing protein" evidence="1">
    <location>
        <begin position="17"/>
        <end position="346"/>
    </location>
</feature>
<evidence type="ECO:0000256" key="1">
    <source>
        <dbReference type="SAM" id="SignalP"/>
    </source>
</evidence>
<dbReference type="KEGG" id="crq:GCK72_020236"/>
<feature type="domain" description="T20D4.11-like" evidence="2">
    <location>
        <begin position="30"/>
        <end position="164"/>
    </location>
</feature>
<dbReference type="Pfam" id="PF01579">
    <property type="entry name" value="DUF19"/>
    <property type="match status" value="1"/>
</dbReference>
<feature type="signal peptide" evidence="1">
    <location>
        <begin position="1"/>
        <end position="16"/>
    </location>
</feature>
<proteinExistence type="predicted"/>
<comment type="caution">
    <text evidence="3">The sequence shown here is derived from an EMBL/GenBank/DDBJ whole genome shotgun (WGS) entry which is preliminary data.</text>
</comment>
<evidence type="ECO:0000313" key="3">
    <source>
        <dbReference type="EMBL" id="KAF1753679.1"/>
    </source>
</evidence>
<dbReference type="InterPro" id="IPR002542">
    <property type="entry name" value="T20D4.11-like_dom"/>
</dbReference>
<gene>
    <name evidence="3" type="ORF">GCK72_020236</name>
</gene>